<accession>A0A0N4TAE2</accession>
<comment type="subcellular location">
    <subcellularLocation>
        <location evidence="1">Cell projection</location>
        <location evidence="1">Cilium</location>
    </subcellularLocation>
</comment>
<dbReference type="Proteomes" id="UP000278627">
    <property type="component" value="Unassembled WGS sequence"/>
</dbReference>
<dbReference type="Gene3D" id="1.25.40.470">
    <property type="match status" value="1"/>
</dbReference>
<evidence type="ECO:0000256" key="4">
    <source>
        <dbReference type="ARBA" id="ARBA00023069"/>
    </source>
</evidence>
<dbReference type="GO" id="GO:0036064">
    <property type="term" value="C:ciliary basal body"/>
    <property type="evidence" value="ECO:0007669"/>
    <property type="project" value="TreeGrafter"/>
</dbReference>
<organism evidence="8">
    <name type="scientific">Brugia pahangi</name>
    <name type="common">Filarial nematode worm</name>
    <dbReference type="NCBI Taxonomy" id="6280"/>
    <lineage>
        <taxon>Eukaryota</taxon>
        <taxon>Metazoa</taxon>
        <taxon>Ecdysozoa</taxon>
        <taxon>Nematoda</taxon>
        <taxon>Chromadorea</taxon>
        <taxon>Rhabditida</taxon>
        <taxon>Spirurina</taxon>
        <taxon>Spiruromorpha</taxon>
        <taxon>Filarioidea</taxon>
        <taxon>Onchocercidae</taxon>
        <taxon>Brugia</taxon>
    </lineage>
</organism>
<evidence type="ECO:0000256" key="3">
    <source>
        <dbReference type="ARBA" id="ARBA00022737"/>
    </source>
</evidence>
<keyword evidence="2" id="KW-0853">WD repeat</keyword>
<dbReference type="GO" id="GO:0030992">
    <property type="term" value="C:intraciliary transport particle B"/>
    <property type="evidence" value="ECO:0007669"/>
    <property type="project" value="TreeGrafter"/>
</dbReference>
<dbReference type="GO" id="GO:0005930">
    <property type="term" value="C:axoneme"/>
    <property type="evidence" value="ECO:0007669"/>
    <property type="project" value="TreeGrafter"/>
</dbReference>
<dbReference type="EMBL" id="UZAD01003265">
    <property type="protein sequence ID" value="VDN86329.1"/>
    <property type="molecule type" value="Genomic_DNA"/>
</dbReference>
<evidence type="ECO:0000256" key="5">
    <source>
        <dbReference type="ARBA" id="ARBA00023273"/>
    </source>
</evidence>
<dbReference type="PANTHER" id="PTHR15722">
    <property type="entry name" value="IFT140/172-RELATED"/>
    <property type="match status" value="1"/>
</dbReference>
<evidence type="ECO:0000313" key="6">
    <source>
        <dbReference type="EMBL" id="VDN86329.1"/>
    </source>
</evidence>
<keyword evidence="4" id="KW-0969">Cilium</keyword>
<evidence type="ECO:0000256" key="2">
    <source>
        <dbReference type="ARBA" id="ARBA00022574"/>
    </source>
</evidence>
<keyword evidence="3" id="KW-0677">Repeat</keyword>
<evidence type="ECO:0000313" key="7">
    <source>
        <dbReference type="Proteomes" id="UP000278627"/>
    </source>
</evidence>
<dbReference type="PANTHER" id="PTHR15722:SF2">
    <property type="entry name" value="INTRAFLAGELLAR TRANSPORT PROTEIN 172 HOMOLOG"/>
    <property type="match status" value="1"/>
</dbReference>
<reference evidence="8" key="1">
    <citation type="submission" date="2017-02" db="UniProtKB">
        <authorList>
            <consortium name="WormBaseParasite"/>
        </authorList>
    </citation>
    <scope>IDENTIFICATION</scope>
</reference>
<gene>
    <name evidence="6" type="ORF">BPAG_LOCUS5143</name>
</gene>
<evidence type="ECO:0000313" key="8">
    <source>
        <dbReference type="WBParaSite" id="BPAG_0000517901-mRNA-1"/>
    </source>
</evidence>
<protein>
    <submittedName>
        <fullName evidence="8">TPR_REGION domain-containing protein</fullName>
    </submittedName>
</protein>
<reference evidence="6 7" key="2">
    <citation type="submission" date="2018-11" db="EMBL/GenBank/DDBJ databases">
        <authorList>
            <consortium name="Pathogen Informatics"/>
        </authorList>
    </citation>
    <scope>NUCLEOTIDE SEQUENCE [LARGE SCALE GENOMIC DNA]</scope>
</reference>
<dbReference type="STRING" id="6280.A0A0N4TAE2"/>
<name>A0A0N4TAE2_BRUPA</name>
<sequence>MLYIEAKMHREAIEMYNKASRWADSYRLATEFMGVESDQMYEELAQTMENSGRLKDAEQLYIAIGQVNNAIAMYKKTDRIDDMIRLMEKYHIENVKETHLQVAIDLEEKGNLREAEEHYLLANEWKKAVNMYRNAEIWNDAYRIAKQEGDDMAQKQIRYFE</sequence>
<dbReference type="AlphaFoldDB" id="A0A0N4TAE2"/>
<keyword evidence="7" id="KW-1185">Reference proteome</keyword>
<evidence type="ECO:0000256" key="1">
    <source>
        <dbReference type="ARBA" id="ARBA00004138"/>
    </source>
</evidence>
<dbReference type="GO" id="GO:0042073">
    <property type="term" value="P:intraciliary transport"/>
    <property type="evidence" value="ECO:0007669"/>
    <property type="project" value="TreeGrafter"/>
</dbReference>
<proteinExistence type="predicted"/>
<dbReference type="WBParaSite" id="BPAG_0000517901-mRNA-1">
    <property type="protein sequence ID" value="BPAG_0000517901-mRNA-1"/>
    <property type="gene ID" value="BPAG_0000517901"/>
</dbReference>
<keyword evidence="5" id="KW-0966">Cell projection</keyword>